<keyword evidence="3" id="KW-0804">Transcription</keyword>
<evidence type="ECO:0000256" key="3">
    <source>
        <dbReference type="ARBA" id="ARBA00023163"/>
    </source>
</evidence>
<dbReference type="InterPro" id="IPR050204">
    <property type="entry name" value="AraC_XylS_family_regulators"/>
</dbReference>
<dbReference type="Gene3D" id="1.10.10.60">
    <property type="entry name" value="Homeodomain-like"/>
    <property type="match status" value="2"/>
</dbReference>
<evidence type="ECO:0000259" key="4">
    <source>
        <dbReference type="PROSITE" id="PS01124"/>
    </source>
</evidence>
<dbReference type="SUPFAM" id="SSF46689">
    <property type="entry name" value="Homeodomain-like"/>
    <property type="match status" value="2"/>
</dbReference>
<reference evidence="5 6" key="1">
    <citation type="submission" date="2015-12" db="EMBL/GenBank/DDBJ databases">
        <title>Draft genome sequence of Mesorhizobium sp. UFLA 01-765, a multitolerant efficient symbiont and plant-growth promoting strain isolated from Zn-mining soil using Leucaena leucocephala as a trap plant.</title>
        <authorList>
            <person name="Rangel W.M."/>
            <person name="Thijs S."/>
            <person name="Longatti S.M."/>
            <person name="Moreira F.M."/>
            <person name="Weyens N."/>
            <person name="Vangronsveld J."/>
            <person name="Van Hamme J.D."/>
            <person name="Bottos E.M."/>
            <person name="Rineau F."/>
        </authorList>
    </citation>
    <scope>NUCLEOTIDE SEQUENCE [LARGE SCALE GENOMIC DNA]</scope>
    <source>
        <strain evidence="5 6">UFLA 01-765</strain>
    </source>
</reference>
<dbReference type="InterPro" id="IPR020449">
    <property type="entry name" value="Tscrpt_reg_AraC-type_HTH"/>
</dbReference>
<dbReference type="InterPro" id="IPR018062">
    <property type="entry name" value="HTH_AraC-typ_CS"/>
</dbReference>
<protein>
    <recommendedName>
        <fullName evidence="4">HTH araC/xylS-type domain-containing protein</fullName>
    </recommendedName>
</protein>
<dbReference type="OrthoDB" id="9806208at2"/>
<dbReference type="PRINTS" id="PR00032">
    <property type="entry name" value="HTHARAC"/>
</dbReference>
<organism evidence="5 6">
    <name type="scientific">Rhizobium loti</name>
    <name type="common">Mesorhizobium loti</name>
    <dbReference type="NCBI Taxonomy" id="381"/>
    <lineage>
        <taxon>Bacteria</taxon>
        <taxon>Pseudomonadati</taxon>
        <taxon>Pseudomonadota</taxon>
        <taxon>Alphaproteobacteria</taxon>
        <taxon>Hyphomicrobiales</taxon>
        <taxon>Phyllobacteriaceae</taxon>
        <taxon>Mesorhizobium</taxon>
    </lineage>
</organism>
<dbReference type="EMBL" id="LPWA01000001">
    <property type="protein sequence ID" value="KUM28727.1"/>
    <property type="molecule type" value="Genomic_DNA"/>
</dbReference>
<dbReference type="GO" id="GO:0003700">
    <property type="term" value="F:DNA-binding transcription factor activity"/>
    <property type="evidence" value="ECO:0007669"/>
    <property type="project" value="InterPro"/>
</dbReference>
<evidence type="ECO:0000256" key="1">
    <source>
        <dbReference type="ARBA" id="ARBA00023015"/>
    </source>
</evidence>
<evidence type="ECO:0000256" key="2">
    <source>
        <dbReference type="ARBA" id="ARBA00023125"/>
    </source>
</evidence>
<keyword evidence="1" id="KW-0805">Transcription regulation</keyword>
<dbReference type="AlphaFoldDB" id="A0A101KXE5"/>
<evidence type="ECO:0000313" key="6">
    <source>
        <dbReference type="Proteomes" id="UP000053176"/>
    </source>
</evidence>
<name>A0A101KXE5_RHILI</name>
<proteinExistence type="predicted"/>
<dbReference type="SMART" id="SM00342">
    <property type="entry name" value="HTH_ARAC"/>
    <property type="match status" value="1"/>
</dbReference>
<comment type="caution">
    <text evidence="5">The sequence shown here is derived from an EMBL/GenBank/DDBJ whole genome shotgun (WGS) entry which is preliminary data.</text>
</comment>
<dbReference type="GO" id="GO:0043565">
    <property type="term" value="F:sequence-specific DNA binding"/>
    <property type="evidence" value="ECO:0007669"/>
    <property type="project" value="InterPro"/>
</dbReference>
<gene>
    <name evidence="5" type="ORF">AU467_00010</name>
</gene>
<dbReference type="PROSITE" id="PS00041">
    <property type="entry name" value="HTH_ARAC_FAMILY_1"/>
    <property type="match status" value="1"/>
</dbReference>
<dbReference type="Pfam" id="PF12833">
    <property type="entry name" value="HTH_18"/>
    <property type="match status" value="1"/>
</dbReference>
<dbReference type="PROSITE" id="PS01124">
    <property type="entry name" value="HTH_ARAC_FAMILY_2"/>
    <property type="match status" value="1"/>
</dbReference>
<dbReference type="InterPro" id="IPR009057">
    <property type="entry name" value="Homeodomain-like_sf"/>
</dbReference>
<feature type="domain" description="HTH araC/xylS-type" evidence="4">
    <location>
        <begin position="165"/>
        <end position="263"/>
    </location>
</feature>
<keyword evidence="2" id="KW-0238">DNA-binding</keyword>
<sequence length="266" mass="29388">MSTQVEELNEGTFLASPHLFVSLIRSGSTKVICNIKAQEYSVNLHPGQLNILAPGEPVHLKWDRCVHTTHLYLRAPLLAEIAADFCGDDPLPLEIFSRLGLVDPLLEGLINAIGEALELDPERSHLYVENLARAAACRVLSKHSNLRLSQNAQESSSELSKSQIACFREVVETRMNQKLSLADLAEGSGLSTGHFSHLFKRTTGSTPYQHLLQSRVQRARYLLAKTRMSVSQIAAECGFSDQIHFTRAFSKIVGQPPAAYRKLAAD</sequence>
<dbReference type="Proteomes" id="UP000053176">
    <property type="component" value="Unassembled WGS sequence"/>
</dbReference>
<dbReference type="InterPro" id="IPR018060">
    <property type="entry name" value="HTH_AraC"/>
</dbReference>
<dbReference type="PANTHER" id="PTHR46796">
    <property type="entry name" value="HTH-TYPE TRANSCRIPTIONAL ACTIVATOR RHAS-RELATED"/>
    <property type="match status" value="1"/>
</dbReference>
<dbReference type="PANTHER" id="PTHR46796:SF6">
    <property type="entry name" value="ARAC SUBFAMILY"/>
    <property type="match status" value="1"/>
</dbReference>
<accession>A0A101KXE5</accession>
<evidence type="ECO:0000313" key="5">
    <source>
        <dbReference type="EMBL" id="KUM28727.1"/>
    </source>
</evidence>